<evidence type="ECO:0000313" key="2">
    <source>
        <dbReference type="EMBL" id="GAA5340892.1"/>
    </source>
</evidence>
<sequence length="110" mass="12443">MWLTTNLDLRGTFVNHLVEYNADPLVTRLVDPSPSATHREHRSSQGNPTDRLAWWTTVQYGLLSRVHARGDRIPPSRPVHCLNEDDDVGKDSHELPEAAAIPGQTRAQRR</sequence>
<dbReference type="EMBL" id="BAABNP010000007">
    <property type="protein sequence ID" value="GAA5340892.1"/>
    <property type="molecule type" value="Genomic_DNA"/>
</dbReference>
<reference evidence="2 3" key="1">
    <citation type="submission" date="2024-02" db="EMBL/GenBank/DDBJ databases">
        <title>Characterization of antibiotic resistant novel bacterial strains and their environmental applications.</title>
        <authorList>
            <person name="Manzoor S."/>
            <person name="Abbas S."/>
            <person name="Arshad M."/>
            <person name="Li W.J."/>
            <person name="Ahmed I."/>
        </authorList>
    </citation>
    <scope>NUCLEOTIDE SEQUENCE [LARGE SCALE GENOMIC DNA]</scope>
    <source>
        <strain evidence="2 3">KACC 15558</strain>
    </source>
</reference>
<dbReference type="Proteomes" id="UP001498935">
    <property type="component" value="Unassembled WGS sequence"/>
</dbReference>
<evidence type="ECO:0000256" key="1">
    <source>
        <dbReference type="SAM" id="MobiDB-lite"/>
    </source>
</evidence>
<accession>A0ABP9TZU9</accession>
<feature type="region of interest" description="Disordered" evidence="1">
    <location>
        <begin position="71"/>
        <end position="110"/>
    </location>
</feature>
<keyword evidence="3" id="KW-1185">Reference proteome</keyword>
<feature type="region of interest" description="Disordered" evidence="1">
    <location>
        <begin position="31"/>
        <end position="50"/>
    </location>
</feature>
<gene>
    <name evidence="2" type="ORF">KACC15558_19320</name>
</gene>
<protein>
    <submittedName>
        <fullName evidence="2">Uncharacterized protein</fullName>
    </submittedName>
</protein>
<proteinExistence type="predicted"/>
<organism evidence="2 3">
    <name type="scientific">Brevibacterium ammoniilyticum</name>
    <dbReference type="NCBI Taxonomy" id="1046555"/>
    <lineage>
        <taxon>Bacteria</taxon>
        <taxon>Bacillati</taxon>
        <taxon>Actinomycetota</taxon>
        <taxon>Actinomycetes</taxon>
        <taxon>Micrococcales</taxon>
        <taxon>Brevibacteriaceae</taxon>
        <taxon>Brevibacterium</taxon>
    </lineage>
</organism>
<evidence type="ECO:0000313" key="3">
    <source>
        <dbReference type="Proteomes" id="UP001498935"/>
    </source>
</evidence>
<comment type="caution">
    <text evidence="2">The sequence shown here is derived from an EMBL/GenBank/DDBJ whole genome shotgun (WGS) entry which is preliminary data.</text>
</comment>
<name>A0ABP9TZU9_9MICO</name>